<dbReference type="Proteomes" id="UP001384579">
    <property type="component" value="Unassembled WGS sequence"/>
</dbReference>
<dbReference type="EMBL" id="JBBLXS010001211">
    <property type="protein sequence ID" value="MEK0189402.1"/>
    <property type="molecule type" value="Genomic_DNA"/>
</dbReference>
<dbReference type="PANTHER" id="PTHR42110:SF1">
    <property type="entry name" value="L-ASPARAGINASE, PUTATIVE (AFU_ORTHOLOGUE AFUA_3G11890)-RELATED"/>
    <property type="match status" value="1"/>
</dbReference>
<protein>
    <submittedName>
        <fullName evidence="1">Asparaginase</fullName>
        <ecNumber evidence="1">3.5.1.1</ecNumber>
    </submittedName>
</protein>
<dbReference type="Pfam" id="PF06089">
    <property type="entry name" value="Asparaginase_II"/>
    <property type="match status" value="1"/>
</dbReference>
<dbReference type="RefSeq" id="WP_340542575.1">
    <property type="nucleotide sequence ID" value="NZ_JBBLXS010001211.1"/>
</dbReference>
<name>A0ABU8YY56_9CYAN</name>
<keyword evidence="1" id="KW-0378">Hydrolase</keyword>
<accession>A0ABU8YY56</accession>
<organism evidence="1 2">
    <name type="scientific">Microcoleus anatoxicus PTRS2</name>
    <dbReference type="NCBI Taxonomy" id="2705321"/>
    <lineage>
        <taxon>Bacteria</taxon>
        <taxon>Bacillati</taxon>
        <taxon>Cyanobacteriota</taxon>
        <taxon>Cyanophyceae</taxon>
        <taxon>Oscillatoriophycideae</taxon>
        <taxon>Oscillatoriales</taxon>
        <taxon>Microcoleaceae</taxon>
        <taxon>Microcoleus</taxon>
        <taxon>Microcoleus anatoxicus</taxon>
    </lineage>
</organism>
<feature type="non-terminal residue" evidence="1">
    <location>
        <position position="1"/>
    </location>
</feature>
<proteinExistence type="predicted"/>
<evidence type="ECO:0000313" key="2">
    <source>
        <dbReference type="Proteomes" id="UP001384579"/>
    </source>
</evidence>
<reference evidence="1 2" key="1">
    <citation type="journal article" date="2020" name="Harmful Algae">
        <title>Molecular and morphological characterization of a novel dihydroanatoxin-a producing Microcoleus species (cyanobacteria) from the Russian River, California, USA.</title>
        <authorList>
            <person name="Conklin K.Y."/>
            <person name="Stancheva R."/>
            <person name="Otten T.G."/>
            <person name="Fadness R."/>
            <person name="Boyer G.L."/>
            <person name="Read B."/>
            <person name="Zhang X."/>
            <person name="Sheath R.G."/>
        </authorList>
    </citation>
    <scope>NUCLEOTIDE SEQUENCE [LARGE SCALE GENOMIC DNA]</scope>
    <source>
        <strain evidence="1 2">PTRS2</strain>
    </source>
</reference>
<dbReference type="GO" id="GO:0004067">
    <property type="term" value="F:asparaginase activity"/>
    <property type="evidence" value="ECO:0007669"/>
    <property type="project" value="UniProtKB-EC"/>
</dbReference>
<comment type="caution">
    <text evidence="1">The sequence shown here is derived from an EMBL/GenBank/DDBJ whole genome shotgun (WGS) entry which is preliminary data.</text>
</comment>
<dbReference type="PANTHER" id="PTHR42110">
    <property type="entry name" value="L-ASPARAGINASE, PUTATIVE (AFU_ORTHOLOGUE AFUA_3G11890)-RELATED"/>
    <property type="match status" value="1"/>
</dbReference>
<dbReference type="InterPro" id="IPR010349">
    <property type="entry name" value="Asparaginase_II"/>
</dbReference>
<gene>
    <name evidence="1" type="ORF">WMG39_31835</name>
</gene>
<sequence>GRVGEGMGLAIKVTDGAKRAKYAVAIHLLKQLGWITAAIAETLSETYMTLSEFKRLEVVGEVSML</sequence>
<evidence type="ECO:0000313" key="1">
    <source>
        <dbReference type="EMBL" id="MEK0189402.1"/>
    </source>
</evidence>
<dbReference type="EC" id="3.5.1.1" evidence="1"/>
<keyword evidence="2" id="KW-1185">Reference proteome</keyword>